<protein>
    <submittedName>
        <fullName evidence="1">Concanavalin A-like lectin/glucanases superfamily protein</fullName>
    </submittedName>
</protein>
<dbReference type="Pfam" id="PF13385">
    <property type="entry name" value="Laminin_G_3"/>
    <property type="match status" value="1"/>
</dbReference>
<proteinExistence type="predicted"/>
<dbReference type="Proteomes" id="UP000236738">
    <property type="component" value="Unassembled WGS sequence"/>
</dbReference>
<gene>
    <name evidence="1" type="ORF">SAMN05421847_2792</name>
</gene>
<dbReference type="GO" id="GO:0030246">
    <property type="term" value="F:carbohydrate binding"/>
    <property type="evidence" value="ECO:0007669"/>
    <property type="project" value="UniProtKB-KW"/>
</dbReference>
<dbReference type="EMBL" id="FNUS01000007">
    <property type="protein sequence ID" value="SEG56993.1"/>
    <property type="molecule type" value="Genomic_DNA"/>
</dbReference>
<dbReference type="RefSeq" id="WP_103914625.1">
    <property type="nucleotide sequence ID" value="NZ_FNUS01000007.1"/>
</dbReference>
<reference evidence="2" key="1">
    <citation type="submission" date="2016-10" db="EMBL/GenBank/DDBJ databases">
        <authorList>
            <person name="Varghese N."/>
            <person name="Submissions S."/>
        </authorList>
    </citation>
    <scope>NUCLEOTIDE SEQUENCE [LARGE SCALE GENOMIC DNA]</scope>
    <source>
        <strain evidence="2">DSM 21580</strain>
    </source>
</reference>
<sequence length="326" mass="34672">MKNIKFLKYTAAALVISTLFINCNNESIDKDNPSIPYPAIGGYENSDAIASGNLVSKFSFENALTDKMAAITNAQPTNVAYVAGVKGNAYQGSSSQMRYFVGDANASITGLNSFTIAFWMNSAGTVDPAVAGQGKGAQGIFSIVRPTEFWGGINLFLENPDGAFPDRIRLKIDLENGRPGVAWGSQGAIMNIDNAKNKWIHVVYTYDAKTSTLSAYKDGEPAANLGNFPYAPAGGVQGSAKLFADNPGGLDNPNNAAGYGDFLMKGTNGKVLFGNHQFQTTPPLNNGGPQGWATSYAGMLDEFRIYNIALPSADVAALYKLEKDGR</sequence>
<keyword evidence="2" id="KW-1185">Reference proteome</keyword>
<dbReference type="InterPro" id="IPR013320">
    <property type="entry name" value="ConA-like_dom_sf"/>
</dbReference>
<dbReference type="SUPFAM" id="SSF49899">
    <property type="entry name" value="Concanavalin A-like lectins/glucanases"/>
    <property type="match status" value="1"/>
</dbReference>
<evidence type="ECO:0000313" key="1">
    <source>
        <dbReference type="EMBL" id="SEG56993.1"/>
    </source>
</evidence>
<dbReference type="GO" id="GO:0005975">
    <property type="term" value="P:carbohydrate metabolic process"/>
    <property type="evidence" value="ECO:0007669"/>
    <property type="project" value="UniProtKB-ARBA"/>
</dbReference>
<dbReference type="AlphaFoldDB" id="A0A1H6B822"/>
<dbReference type="GO" id="GO:0004553">
    <property type="term" value="F:hydrolase activity, hydrolyzing O-glycosyl compounds"/>
    <property type="evidence" value="ECO:0007669"/>
    <property type="project" value="UniProtKB-ARBA"/>
</dbReference>
<keyword evidence="1" id="KW-0430">Lectin</keyword>
<name>A0A1H6B822_9FLAO</name>
<organism evidence="1 2">
    <name type="scientific">Halpernia humi</name>
    <dbReference type="NCBI Taxonomy" id="493375"/>
    <lineage>
        <taxon>Bacteria</taxon>
        <taxon>Pseudomonadati</taxon>
        <taxon>Bacteroidota</taxon>
        <taxon>Flavobacteriia</taxon>
        <taxon>Flavobacteriales</taxon>
        <taxon>Weeksellaceae</taxon>
        <taxon>Chryseobacterium group</taxon>
        <taxon>Halpernia</taxon>
    </lineage>
</organism>
<dbReference type="Gene3D" id="2.60.120.200">
    <property type="match status" value="1"/>
</dbReference>
<accession>A0A1H6B822</accession>
<evidence type="ECO:0000313" key="2">
    <source>
        <dbReference type="Proteomes" id="UP000236738"/>
    </source>
</evidence>
<dbReference type="OrthoDB" id="9814380at2"/>